<sequence>MKKTVIITGATGGIGRATAHCFGVNGYAVVLADIADEKLSELEAELLANGMDASSLAVDLEIESSWNNLVRFALQKYGRVDALINNAAWRVTGSLRTTSLELWEKTLKICLTAPVFLAKAVAAAMEEQKSGGVIVNISSVMAERPSGLAPAYIAAKGALNSLTKELAITYGRTGIRVVGVAPGAIDTSLSSDYVDSRGENISQQLVDQMTDNIPLGRSGQAGEIARTIVWLCSADASYLTGTTITVDGGFQPNFNSYSIKKSQYPNEF</sequence>
<accession>A0ABW0IG86</accession>
<evidence type="ECO:0000313" key="4">
    <source>
        <dbReference type="Proteomes" id="UP001596106"/>
    </source>
</evidence>
<dbReference type="PRINTS" id="PR00080">
    <property type="entry name" value="SDRFAMILY"/>
</dbReference>
<keyword evidence="4" id="KW-1185">Reference proteome</keyword>
<dbReference type="InterPro" id="IPR002347">
    <property type="entry name" value="SDR_fam"/>
</dbReference>
<dbReference type="PANTHER" id="PTHR43639:SF1">
    <property type="entry name" value="SHORT-CHAIN DEHYDROGENASE_REDUCTASE FAMILY PROTEIN"/>
    <property type="match status" value="1"/>
</dbReference>
<comment type="caution">
    <text evidence="3">The sequence shown here is derived from an EMBL/GenBank/DDBJ whole genome shotgun (WGS) entry which is preliminary data.</text>
</comment>
<dbReference type="PRINTS" id="PR00081">
    <property type="entry name" value="GDHRDH"/>
</dbReference>
<evidence type="ECO:0000256" key="2">
    <source>
        <dbReference type="ARBA" id="ARBA00023002"/>
    </source>
</evidence>
<name>A0ABW0IG86_9BACT</name>
<gene>
    <name evidence="3" type="ORF">ACFPMF_19320</name>
</gene>
<keyword evidence="2 3" id="KW-0560">Oxidoreductase</keyword>
<dbReference type="InterPro" id="IPR036291">
    <property type="entry name" value="NAD(P)-bd_dom_sf"/>
</dbReference>
<dbReference type="EMBL" id="JBHSMA010000006">
    <property type="protein sequence ID" value="MFC5411482.1"/>
    <property type="molecule type" value="Genomic_DNA"/>
</dbReference>
<dbReference type="RefSeq" id="WP_379848375.1">
    <property type="nucleotide sequence ID" value="NZ_JBHSMA010000006.1"/>
</dbReference>
<comment type="similarity">
    <text evidence="1">Belongs to the short-chain dehydrogenases/reductases (SDR) family.</text>
</comment>
<dbReference type="Gene3D" id="3.40.50.720">
    <property type="entry name" value="NAD(P)-binding Rossmann-like Domain"/>
    <property type="match status" value="1"/>
</dbReference>
<dbReference type="GO" id="GO:0016491">
    <property type="term" value="F:oxidoreductase activity"/>
    <property type="evidence" value="ECO:0007669"/>
    <property type="project" value="UniProtKB-KW"/>
</dbReference>
<evidence type="ECO:0000256" key="1">
    <source>
        <dbReference type="ARBA" id="ARBA00006484"/>
    </source>
</evidence>
<reference evidence="4" key="1">
    <citation type="journal article" date="2019" name="Int. J. Syst. Evol. Microbiol.">
        <title>The Global Catalogue of Microorganisms (GCM) 10K type strain sequencing project: providing services to taxonomists for standard genome sequencing and annotation.</title>
        <authorList>
            <consortium name="The Broad Institute Genomics Platform"/>
            <consortium name="The Broad Institute Genome Sequencing Center for Infectious Disease"/>
            <person name="Wu L."/>
            <person name="Ma J."/>
        </authorList>
    </citation>
    <scope>NUCLEOTIDE SEQUENCE [LARGE SCALE GENOMIC DNA]</scope>
    <source>
        <strain evidence="4">CCUG 55250</strain>
    </source>
</reference>
<protein>
    <submittedName>
        <fullName evidence="3">SDR family NAD(P)-dependent oxidoreductase</fullName>
        <ecNumber evidence="3">1.1.1.-</ecNumber>
    </submittedName>
</protein>
<evidence type="ECO:0000313" key="3">
    <source>
        <dbReference type="EMBL" id="MFC5411482.1"/>
    </source>
</evidence>
<proteinExistence type="inferred from homology"/>
<dbReference type="Proteomes" id="UP001596106">
    <property type="component" value="Unassembled WGS sequence"/>
</dbReference>
<dbReference type="Pfam" id="PF13561">
    <property type="entry name" value="adh_short_C2"/>
    <property type="match status" value="1"/>
</dbReference>
<dbReference type="EC" id="1.1.1.-" evidence="3"/>
<dbReference type="SUPFAM" id="SSF51735">
    <property type="entry name" value="NAD(P)-binding Rossmann-fold domains"/>
    <property type="match status" value="1"/>
</dbReference>
<dbReference type="CDD" id="cd05233">
    <property type="entry name" value="SDR_c"/>
    <property type="match status" value="1"/>
</dbReference>
<organism evidence="3 4">
    <name type="scientific">Larkinella bovis</name>
    <dbReference type="NCBI Taxonomy" id="683041"/>
    <lineage>
        <taxon>Bacteria</taxon>
        <taxon>Pseudomonadati</taxon>
        <taxon>Bacteroidota</taxon>
        <taxon>Cytophagia</taxon>
        <taxon>Cytophagales</taxon>
        <taxon>Spirosomataceae</taxon>
        <taxon>Larkinella</taxon>
    </lineage>
</organism>
<dbReference type="PANTHER" id="PTHR43639">
    <property type="entry name" value="OXIDOREDUCTASE, SHORT-CHAIN DEHYDROGENASE/REDUCTASE FAMILY (AFU_ORTHOLOGUE AFUA_5G02870)"/>
    <property type="match status" value="1"/>
</dbReference>